<comment type="caution">
    <text evidence="4">The sequence shown here is derived from an EMBL/GenBank/DDBJ whole genome shotgun (WGS) entry which is preliminary data.</text>
</comment>
<dbReference type="EMBL" id="JADFFK010000011">
    <property type="protein sequence ID" value="MBE9638210.1"/>
    <property type="molecule type" value="Genomic_DNA"/>
</dbReference>
<feature type="signal peptide" evidence="2">
    <location>
        <begin position="1"/>
        <end position="22"/>
    </location>
</feature>
<dbReference type="InterPro" id="IPR051126">
    <property type="entry name" value="Thiosulfate_sulfurtransferase"/>
</dbReference>
<organism evidence="4 5">
    <name type="scientific">Salipiger mangrovisoli</name>
    <dbReference type="NCBI Taxonomy" id="2865933"/>
    <lineage>
        <taxon>Bacteria</taxon>
        <taxon>Pseudomonadati</taxon>
        <taxon>Pseudomonadota</taxon>
        <taxon>Alphaproteobacteria</taxon>
        <taxon>Rhodobacterales</taxon>
        <taxon>Roseobacteraceae</taxon>
        <taxon>Salipiger</taxon>
    </lineage>
</organism>
<dbReference type="SMART" id="SM00450">
    <property type="entry name" value="RHOD"/>
    <property type="match status" value="2"/>
</dbReference>
<evidence type="ECO:0000313" key="5">
    <source>
        <dbReference type="Proteomes" id="UP000607796"/>
    </source>
</evidence>
<dbReference type="PANTHER" id="PTHR43855:SF1">
    <property type="entry name" value="THIOSULFATE SULFURTRANSFERASE"/>
    <property type="match status" value="1"/>
</dbReference>
<feature type="domain" description="Rhodanese" evidence="3">
    <location>
        <begin position="40"/>
        <end position="150"/>
    </location>
</feature>
<reference evidence="4 5" key="1">
    <citation type="journal article" date="2021" name="Int. J. Syst. Evol. Microbiol.">
        <title>Salipiger mangrovisoli sp. nov., isolated from mangrove soil and the proposal for the reclassification of Paraphaeobacter pallidus as Salipiger pallidus comb. nov.</title>
        <authorList>
            <person name="Du J."/>
            <person name="Liu Y."/>
            <person name="Pei T."/>
            <person name="Deng M.R."/>
            <person name="Zhu H."/>
        </authorList>
    </citation>
    <scope>NUCLEOTIDE SEQUENCE [LARGE SCALE GENOMIC DNA]</scope>
    <source>
        <strain evidence="4 5">6D45A</strain>
    </source>
</reference>
<evidence type="ECO:0000256" key="2">
    <source>
        <dbReference type="SAM" id="SignalP"/>
    </source>
</evidence>
<dbReference type="SUPFAM" id="SSF52821">
    <property type="entry name" value="Rhodanese/Cell cycle control phosphatase"/>
    <property type="match status" value="2"/>
</dbReference>
<gene>
    <name evidence="4" type="ORF">IQ782_15260</name>
</gene>
<evidence type="ECO:0000256" key="1">
    <source>
        <dbReference type="ARBA" id="ARBA00022737"/>
    </source>
</evidence>
<evidence type="ECO:0000313" key="4">
    <source>
        <dbReference type="EMBL" id="MBE9638210.1"/>
    </source>
</evidence>
<keyword evidence="5" id="KW-1185">Reference proteome</keyword>
<dbReference type="Pfam" id="PF00581">
    <property type="entry name" value="Rhodanese"/>
    <property type="match status" value="2"/>
</dbReference>
<dbReference type="InterPro" id="IPR036873">
    <property type="entry name" value="Rhodanese-like_dom_sf"/>
</dbReference>
<accession>A0ABR9X3X9</accession>
<protein>
    <submittedName>
        <fullName evidence="4">Sulfurtransferase</fullName>
    </submittedName>
</protein>
<dbReference type="RefSeq" id="WP_194135517.1">
    <property type="nucleotide sequence ID" value="NZ_JADFFK010000011.1"/>
</dbReference>
<dbReference type="InterPro" id="IPR001763">
    <property type="entry name" value="Rhodanese-like_dom"/>
</dbReference>
<feature type="domain" description="Rhodanese" evidence="3">
    <location>
        <begin position="181"/>
        <end position="296"/>
    </location>
</feature>
<dbReference type="Proteomes" id="UP000607796">
    <property type="component" value="Unassembled WGS sequence"/>
</dbReference>
<keyword evidence="2" id="KW-0732">Signal</keyword>
<dbReference type="Gene3D" id="3.40.250.10">
    <property type="entry name" value="Rhodanese-like domain"/>
    <property type="match status" value="2"/>
</dbReference>
<keyword evidence="1" id="KW-0677">Repeat</keyword>
<sequence>MRYKAIALTAAISGFAATAALAADLAPLVSPAELEGALAGAETPQILDIRGDAYADGHIAGALSAPYGLFRGPEDNPGAVVPADQLETTYETLGLSPDAPVVIVAQGDTDTDFGAAARVYWTLKSSGFTELSILNGGSQAWVNSGLPLSKDAVTPEPTELDITWNDAWTAETAEVADVVDGGHEALLLDARPAAFFEGKKAHGAAAKPGTLPGAQNYAYTQFFQSGATAIGQISDVQALKASLGVTEGEEIVSFCNTGHWAATNWFALSEMAGIENVKLYPGSMVEYSQTGRDMQNSPGLFKNLLNQVTGGN</sequence>
<feature type="chain" id="PRO_5046974568" evidence="2">
    <location>
        <begin position="23"/>
        <end position="312"/>
    </location>
</feature>
<name>A0ABR9X3X9_9RHOB</name>
<proteinExistence type="predicted"/>
<dbReference type="PROSITE" id="PS50206">
    <property type="entry name" value="RHODANESE_3"/>
    <property type="match status" value="2"/>
</dbReference>
<dbReference type="PANTHER" id="PTHR43855">
    <property type="entry name" value="THIOSULFATE SULFURTRANSFERASE"/>
    <property type="match status" value="1"/>
</dbReference>
<evidence type="ECO:0000259" key="3">
    <source>
        <dbReference type="PROSITE" id="PS50206"/>
    </source>
</evidence>